<evidence type="ECO:0000256" key="22">
    <source>
        <dbReference type="SAM" id="Phobius"/>
    </source>
</evidence>
<evidence type="ECO:0000256" key="2">
    <source>
        <dbReference type="ARBA" id="ARBA00003921"/>
    </source>
</evidence>
<dbReference type="Gene3D" id="3.10.20.310">
    <property type="entry name" value="membrane protein fhac"/>
    <property type="match status" value="1"/>
</dbReference>
<keyword evidence="19" id="KW-0131">Cell cycle</keyword>
<keyword evidence="20" id="KW-0961">Cell wall biogenesis/degradation</keyword>
<sequence length="720" mass="77310">MITDITHVNDKDLSRIASLLGDRVTQNEPLAQYTTYRVGGAASLFMRVLTVEDLHSLSRALSKVKVPVVVIGRGSNMLVSDRGFRGIAVTLGPFAELINLPTVGGSPIVIAGAMAPLPVLARQSVHHGLTGLEWAVGVPGAIGGAVRMNAGGHGADMIASLLSVRLFHLEHGIEANVSAADLGLRFRGSDLTDDHVVLSATLRLSWGDTIVGQSRLSEIVKWRRENQPGGQNAGSVFVNPVAGVTSAGELIDELGLRGYRIRSACVSDKHANFIQSDEGGSADDVVELMTFIRQRVSEAHGIDLRSEIRLVGFPTAVSSEAGAQILKPSNSNSQLDAAFGVSTSPDSSLPVPVISEKLSEDVLAELRDAFEGNATPISIFRGPKQDMHVVEYELDDKFEPIVKDSTSFLDADVPAVIETPKTEPVVPDSDNPKRVVIVDEELRLPTDSTFPIDAQTETVNIAPTSATFVIIDDTAAEVEREVSFKRSMRKRTKFLITGSAVFGVISLVLIVLASPIIAVREVEIEGSKYMNKDLLNSVEQSLLGKPLLTVDTREAASRLEDDPWVETVRIRQFFPSRLLIEIAERVPVAWFIGVDNRARIVDAEGRVLAVEDGQPTEYLQITGVGPNLSPGNSAGALYKAAAQLATGLPDELSVLVLNVGTGGPNQLVMTLRSGTLVNFGEPVDVLNKLISLVVLLRRQDSKQIVSIDLSNPDIPTVQSK</sequence>
<dbReference type="InterPro" id="IPR016167">
    <property type="entry name" value="FAD-bd_PCMH_sub1"/>
</dbReference>
<keyword evidence="13" id="KW-0521">NADP</keyword>
<evidence type="ECO:0000256" key="12">
    <source>
        <dbReference type="ARBA" id="ARBA00022827"/>
    </source>
</evidence>
<evidence type="ECO:0000256" key="16">
    <source>
        <dbReference type="ARBA" id="ARBA00022989"/>
    </source>
</evidence>
<feature type="domain" description="FAD-binding PCMH-type" evidence="23">
    <location>
        <begin position="37"/>
        <end position="207"/>
    </location>
</feature>
<dbReference type="AlphaFoldDB" id="A0A6J6BIF7"/>
<dbReference type="InterPro" id="IPR003170">
    <property type="entry name" value="MurB"/>
</dbReference>
<dbReference type="GO" id="GO:0008360">
    <property type="term" value="P:regulation of cell shape"/>
    <property type="evidence" value="ECO:0007669"/>
    <property type="project" value="UniProtKB-KW"/>
</dbReference>
<feature type="transmembrane region" description="Helical" evidence="22">
    <location>
        <begin position="494"/>
        <end position="518"/>
    </location>
</feature>
<dbReference type="GO" id="GO:0005829">
    <property type="term" value="C:cytosol"/>
    <property type="evidence" value="ECO:0007669"/>
    <property type="project" value="TreeGrafter"/>
</dbReference>
<dbReference type="InterPro" id="IPR006094">
    <property type="entry name" value="Oxid_FAD_bind_N"/>
</dbReference>
<evidence type="ECO:0000259" key="23">
    <source>
        <dbReference type="PROSITE" id="PS51387"/>
    </source>
</evidence>
<evidence type="ECO:0000256" key="19">
    <source>
        <dbReference type="ARBA" id="ARBA00023306"/>
    </source>
</evidence>
<name>A0A6J6BIF7_9ZZZZ</name>
<comment type="subcellular location">
    <subcellularLocation>
        <location evidence="4">Cytoplasm</location>
    </subcellularLocation>
    <subcellularLocation>
        <location evidence="3">Membrane</location>
    </subcellularLocation>
</comment>
<accession>A0A6J6BIF7</accession>
<dbReference type="InterPro" id="IPR036318">
    <property type="entry name" value="FAD-bd_PCMH-like_sf"/>
</dbReference>
<dbReference type="Gene3D" id="3.90.78.10">
    <property type="entry name" value="UDP-N-acetylenolpyruvoylglucosamine reductase, C-terminal domain"/>
    <property type="match status" value="1"/>
</dbReference>
<dbReference type="PROSITE" id="PS51779">
    <property type="entry name" value="POTRA"/>
    <property type="match status" value="1"/>
</dbReference>
<dbReference type="Pfam" id="PF08478">
    <property type="entry name" value="POTRA_1"/>
    <property type="match status" value="1"/>
</dbReference>
<dbReference type="NCBIfam" id="TIGR00179">
    <property type="entry name" value="murB"/>
    <property type="match status" value="1"/>
</dbReference>
<dbReference type="InterPro" id="IPR011601">
    <property type="entry name" value="MurB_C"/>
</dbReference>
<evidence type="ECO:0000256" key="6">
    <source>
        <dbReference type="ARBA" id="ARBA00012518"/>
    </source>
</evidence>
<dbReference type="PROSITE" id="PS51387">
    <property type="entry name" value="FAD_PCMH"/>
    <property type="match status" value="1"/>
</dbReference>
<evidence type="ECO:0000256" key="10">
    <source>
        <dbReference type="ARBA" id="ARBA00022630"/>
    </source>
</evidence>
<evidence type="ECO:0000256" key="13">
    <source>
        <dbReference type="ARBA" id="ARBA00022857"/>
    </source>
</evidence>
<dbReference type="InterPro" id="IPR016169">
    <property type="entry name" value="FAD-bd_PCMH_sub2"/>
</dbReference>
<protein>
    <recommendedName>
        <fullName evidence="6">UDP-N-acetylmuramate dehydrogenase</fullName>
        <ecNumber evidence="6">1.3.1.98</ecNumber>
    </recommendedName>
</protein>
<keyword evidence="11 22" id="KW-0812">Transmembrane</keyword>
<evidence type="ECO:0000256" key="17">
    <source>
        <dbReference type="ARBA" id="ARBA00023002"/>
    </source>
</evidence>
<organism evidence="25">
    <name type="scientific">freshwater metagenome</name>
    <dbReference type="NCBI Taxonomy" id="449393"/>
    <lineage>
        <taxon>unclassified sequences</taxon>
        <taxon>metagenomes</taxon>
        <taxon>ecological metagenomes</taxon>
    </lineage>
</organism>
<evidence type="ECO:0000256" key="14">
    <source>
        <dbReference type="ARBA" id="ARBA00022960"/>
    </source>
</evidence>
<evidence type="ECO:0000256" key="11">
    <source>
        <dbReference type="ARBA" id="ARBA00022692"/>
    </source>
</evidence>
<keyword evidence="10" id="KW-0285">Flavoprotein</keyword>
<dbReference type="EMBL" id="CAEZSE010000127">
    <property type="protein sequence ID" value="CAB4538427.1"/>
    <property type="molecule type" value="Genomic_DNA"/>
</dbReference>
<dbReference type="Gene3D" id="3.30.465.10">
    <property type="match status" value="1"/>
</dbReference>
<comment type="pathway">
    <text evidence="5">Cell wall biogenesis; peptidoglycan biosynthesis.</text>
</comment>
<dbReference type="GO" id="GO:0016020">
    <property type="term" value="C:membrane"/>
    <property type="evidence" value="ECO:0007669"/>
    <property type="project" value="UniProtKB-SubCell"/>
</dbReference>
<keyword evidence="7" id="KW-1003">Cell membrane</keyword>
<evidence type="ECO:0000256" key="7">
    <source>
        <dbReference type="ARBA" id="ARBA00022475"/>
    </source>
</evidence>
<dbReference type="Gene3D" id="3.30.43.10">
    <property type="entry name" value="Uridine Diphospho-n-acetylenolpyruvylglucosamine Reductase, domain 2"/>
    <property type="match status" value="1"/>
</dbReference>
<gene>
    <name evidence="25" type="ORF">UFOPK1353_00790</name>
</gene>
<dbReference type="SUPFAM" id="SSF56194">
    <property type="entry name" value="Uridine diphospho-N-Acetylenolpyruvylglucosamine reductase, MurB, C-terminal domain"/>
    <property type="match status" value="1"/>
</dbReference>
<dbReference type="SUPFAM" id="SSF56176">
    <property type="entry name" value="FAD-binding/transporter-associated domain-like"/>
    <property type="match status" value="1"/>
</dbReference>
<dbReference type="Pfam" id="PF03799">
    <property type="entry name" value="FtsQ_DivIB_C"/>
    <property type="match status" value="1"/>
</dbReference>
<evidence type="ECO:0000256" key="8">
    <source>
        <dbReference type="ARBA" id="ARBA00022490"/>
    </source>
</evidence>
<dbReference type="InterPro" id="IPR034746">
    <property type="entry name" value="POTRA"/>
</dbReference>
<keyword evidence="16 22" id="KW-1133">Transmembrane helix</keyword>
<dbReference type="HAMAP" id="MF_00037">
    <property type="entry name" value="MurB"/>
    <property type="match status" value="1"/>
</dbReference>
<dbReference type="GO" id="GO:0009252">
    <property type="term" value="P:peptidoglycan biosynthetic process"/>
    <property type="evidence" value="ECO:0007669"/>
    <property type="project" value="UniProtKB-UniPathway"/>
</dbReference>
<evidence type="ECO:0000259" key="24">
    <source>
        <dbReference type="PROSITE" id="PS51779"/>
    </source>
</evidence>
<keyword evidence="8" id="KW-0963">Cytoplasm</keyword>
<keyword evidence="9" id="KW-0132">Cell division</keyword>
<dbReference type="EC" id="1.3.1.98" evidence="6"/>
<dbReference type="PANTHER" id="PTHR21071">
    <property type="entry name" value="UDP-N-ACETYLENOLPYRUVOYLGLUCOSAMINE REDUCTASE"/>
    <property type="match status" value="1"/>
</dbReference>
<comment type="cofactor">
    <cofactor evidence="1">
        <name>FAD</name>
        <dbReference type="ChEBI" id="CHEBI:57692"/>
    </cofactor>
</comment>
<dbReference type="GO" id="GO:0008762">
    <property type="term" value="F:UDP-N-acetylmuramate dehydrogenase activity"/>
    <property type="evidence" value="ECO:0007669"/>
    <property type="project" value="UniProtKB-EC"/>
</dbReference>
<feature type="domain" description="POTRA" evidence="24">
    <location>
        <begin position="517"/>
        <end position="585"/>
    </location>
</feature>
<keyword evidence="12" id="KW-0274">FAD</keyword>
<evidence type="ECO:0000256" key="18">
    <source>
        <dbReference type="ARBA" id="ARBA00023136"/>
    </source>
</evidence>
<evidence type="ECO:0000256" key="5">
    <source>
        <dbReference type="ARBA" id="ARBA00004752"/>
    </source>
</evidence>
<keyword evidence="17" id="KW-0560">Oxidoreductase</keyword>
<evidence type="ECO:0000256" key="20">
    <source>
        <dbReference type="ARBA" id="ARBA00023316"/>
    </source>
</evidence>
<comment type="function">
    <text evidence="2">Cell wall formation.</text>
</comment>
<dbReference type="GO" id="GO:0071949">
    <property type="term" value="F:FAD binding"/>
    <property type="evidence" value="ECO:0007669"/>
    <property type="project" value="InterPro"/>
</dbReference>
<keyword evidence="15" id="KW-0573">Peptidoglycan synthesis</keyword>
<evidence type="ECO:0000256" key="1">
    <source>
        <dbReference type="ARBA" id="ARBA00001974"/>
    </source>
</evidence>
<dbReference type="GO" id="GO:0051301">
    <property type="term" value="P:cell division"/>
    <property type="evidence" value="ECO:0007669"/>
    <property type="project" value="UniProtKB-KW"/>
</dbReference>
<reference evidence="25" key="1">
    <citation type="submission" date="2020-05" db="EMBL/GenBank/DDBJ databases">
        <authorList>
            <person name="Chiriac C."/>
            <person name="Salcher M."/>
            <person name="Ghai R."/>
            <person name="Kavagutti S V."/>
        </authorList>
    </citation>
    <scope>NUCLEOTIDE SEQUENCE</scope>
</reference>
<dbReference type="UniPathway" id="UPA00219"/>
<dbReference type="InterPro" id="IPR036635">
    <property type="entry name" value="MurB_C_sf"/>
</dbReference>
<evidence type="ECO:0000256" key="3">
    <source>
        <dbReference type="ARBA" id="ARBA00004370"/>
    </source>
</evidence>
<evidence type="ECO:0000256" key="4">
    <source>
        <dbReference type="ARBA" id="ARBA00004496"/>
    </source>
</evidence>
<comment type="catalytic activity">
    <reaction evidence="21">
        <text>UDP-N-acetyl-alpha-D-muramate + NADP(+) = UDP-N-acetyl-3-O-(1-carboxyvinyl)-alpha-D-glucosamine + NADPH + H(+)</text>
        <dbReference type="Rhea" id="RHEA:12248"/>
        <dbReference type="ChEBI" id="CHEBI:15378"/>
        <dbReference type="ChEBI" id="CHEBI:57783"/>
        <dbReference type="ChEBI" id="CHEBI:58349"/>
        <dbReference type="ChEBI" id="CHEBI:68483"/>
        <dbReference type="ChEBI" id="CHEBI:70757"/>
        <dbReference type="EC" id="1.3.1.98"/>
    </reaction>
</comment>
<evidence type="ECO:0000256" key="21">
    <source>
        <dbReference type="ARBA" id="ARBA00048914"/>
    </source>
</evidence>
<proteinExistence type="inferred from homology"/>
<evidence type="ECO:0000313" key="25">
    <source>
        <dbReference type="EMBL" id="CAB4538427.1"/>
    </source>
</evidence>
<dbReference type="InterPro" id="IPR005548">
    <property type="entry name" value="Cell_div_FtsQ/DivIB_C"/>
</dbReference>
<dbReference type="Pfam" id="PF01565">
    <property type="entry name" value="FAD_binding_4"/>
    <property type="match status" value="1"/>
</dbReference>
<keyword evidence="14" id="KW-0133">Cell shape</keyword>
<dbReference type="InterPro" id="IPR016166">
    <property type="entry name" value="FAD-bd_PCMH"/>
</dbReference>
<dbReference type="GO" id="GO:0071555">
    <property type="term" value="P:cell wall organization"/>
    <property type="evidence" value="ECO:0007669"/>
    <property type="project" value="UniProtKB-KW"/>
</dbReference>
<evidence type="ECO:0000256" key="15">
    <source>
        <dbReference type="ARBA" id="ARBA00022984"/>
    </source>
</evidence>
<keyword evidence="18 22" id="KW-0472">Membrane</keyword>
<dbReference type="InterPro" id="IPR013685">
    <property type="entry name" value="POTRA_FtsQ_type"/>
</dbReference>
<dbReference type="PANTHER" id="PTHR21071:SF4">
    <property type="entry name" value="UDP-N-ACETYLENOLPYRUVOYLGLUCOSAMINE REDUCTASE"/>
    <property type="match status" value="1"/>
</dbReference>
<dbReference type="Pfam" id="PF02873">
    <property type="entry name" value="MurB_C"/>
    <property type="match status" value="1"/>
</dbReference>
<evidence type="ECO:0000256" key="9">
    <source>
        <dbReference type="ARBA" id="ARBA00022618"/>
    </source>
</evidence>